<keyword evidence="4" id="KW-0804">Transcription</keyword>
<evidence type="ECO:0000256" key="4">
    <source>
        <dbReference type="ARBA" id="ARBA00023163"/>
    </source>
</evidence>
<dbReference type="InterPro" id="IPR005119">
    <property type="entry name" value="LysR_subst-bd"/>
</dbReference>
<gene>
    <name evidence="6" type="ORF">H4O21_23645</name>
</gene>
<proteinExistence type="inferred from homology"/>
<dbReference type="SUPFAM" id="SSF53850">
    <property type="entry name" value="Periplasmic binding protein-like II"/>
    <property type="match status" value="1"/>
</dbReference>
<dbReference type="InterPro" id="IPR036390">
    <property type="entry name" value="WH_DNA-bd_sf"/>
</dbReference>
<dbReference type="InterPro" id="IPR000847">
    <property type="entry name" value="LysR_HTH_N"/>
</dbReference>
<dbReference type="FunFam" id="1.10.10.10:FF:000001">
    <property type="entry name" value="LysR family transcriptional regulator"/>
    <property type="match status" value="1"/>
</dbReference>
<keyword evidence="3" id="KW-0238">DNA-binding</keyword>
<dbReference type="AlphaFoldDB" id="A0A839IYU2"/>
<dbReference type="RefSeq" id="WP_182812183.1">
    <property type="nucleotide sequence ID" value="NZ_JACJFM010000064.1"/>
</dbReference>
<dbReference type="PRINTS" id="PR00039">
    <property type="entry name" value="HTHLYSR"/>
</dbReference>
<feature type="domain" description="HTH lysR-type" evidence="5">
    <location>
        <begin position="7"/>
        <end position="64"/>
    </location>
</feature>
<evidence type="ECO:0000313" key="7">
    <source>
        <dbReference type="Proteomes" id="UP000565262"/>
    </source>
</evidence>
<evidence type="ECO:0000256" key="1">
    <source>
        <dbReference type="ARBA" id="ARBA00009437"/>
    </source>
</evidence>
<accession>A0A839IYU2</accession>
<dbReference type="GO" id="GO:0003700">
    <property type="term" value="F:DNA-binding transcription factor activity"/>
    <property type="evidence" value="ECO:0007669"/>
    <property type="project" value="InterPro"/>
</dbReference>
<keyword evidence="7" id="KW-1185">Reference proteome</keyword>
<reference evidence="6 7" key="1">
    <citation type="submission" date="2020-08" db="EMBL/GenBank/DDBJ databases">
        <title>Oceanospirillum sp. nov. isolated from marine sediment.</title>
        <authorList>
            <person name="Ji X."/>
        </authorList>
    </citation>
    <scope>NUCLEOTIDE SEQUENCE [LARGE SCALE GENOMIC DNA]</scope>
    <source>
        <strain evidence="6 7">D5</strain>
    </source>
</reference>
<dbReference type="PROSITE" id="PS50931">
    <property type="entry name" value="HTH_LYSR"/>
    <property type="match status" value="1"/>
</dbReference>
<dbReference type="InterPro" id="IPR036388">
    <property type="entry name" value="WH-like_DNA-bd_sf"/>
</dbReference>
<dbReference type="GO" id="GO:0000976">
    <property type="term" value="F:transcription cis-regulatory region binding"/>
    <property type="evidence" value="ECO:0007669"/>
    <property type="project" value="TreeGrafter"/>
</dbReference>
<dbReference type="PANTHER" id="PTHR30126:SF40">
    <property type="entry name" value="HTH-TYPE TRANSCRIPTIONAL REGULATOR GLTR"/>
    <property type="match status" value="1"/>
</dbReference>
<name>A0A839IYU2_9GAMM</name>
<dbReference type="EMBL" id="JACJFM010000064">
    <property type="protein sequence ID" value="MBB1489609.1"/>
    <property type="molecule type" value="Genomic_DNA"/>
</dbReference>
<dbReference type="Gene3D" id="3.40.190.10">
    <property type="entry name" value="Periplasmic binding protein-like II"/>
    <property type="match status" value="2"/>
</dbReference>
<keyword evidence="2" id="KW-0805">Transcription regulation</keyword>
<dbReference type="Pfam" id="PF03466">
    <property type="entry name" value="LysR_substrate"/>
    <property type="match status" value="1"/>
</dbReference>
<evidence type="ECO:0000256" key="3">
    <source>
        <dbReference type="ARBA" id="ARBA00023125"/>
    </source>
</evidence>
<dbReference type="Pfam" id="PF00126">
    <property type="entry name" value="HTH_1"/>
    <property type="match status" value="1"/>
</dbReference>
<evidence type="ECO:0000259" key="5">
    <source>
        <dbReference type="PROSITE" id="PS50931"/>
    </source>
</evidence>
<organism evidence="6 7">
    <name type="scientific">Oceanospirillum sediminis</name>
    <dbReference type="NCBI Taxonomy" id="2760088"/>
    <lineage>
        <taxon>Bacteria</taxon>
        <taxon>Pseudomonadati</taxon>
        <taxon>Pseudomonadota</taxon>
        <taxon>Gammaproteobacteria</taxon>
        <taxon>Oceanospirillales</taxon>
        <taxon>Oceanospirillaceae</taxon>
        <taxon>Oceanospirillum</taxon>
    </lineage>
</organism>
<dbReference type="PANTHER" id="PTHR30126">
    <property type="entry name" value="HTH-TYPE TRANSCRIPTIONAL REGULATOR"/>
    <property type="match status" value="1"/>
</dbReference>
<comment type="caution">
    <text evidence="6">The sequence shown here is derived from an EMBL/GenBank/DDBJ whole genome shotgun (WGS) entry which is preliminary data.</text>
</comment>
<dbReference type="Proteomes" id="UP000565262">
    <property type="component" value="Unassembled WGS sequence"/>
</dbReference>
<comment type="similarity">
    <text evidence="1">Belongs to the LysR transcriptional regulatory family.</text>
</comment>
<protein>
    <submittedName>
        <fullName evidence="6">LysR family transcriptional regulator</fullName>
    </submittedName>
</protein>
<evidence type="ECO:0000256" key="2">
    <source>
        <dbReference type="ARBA" id="ARBA00023015"/>
    </source>
</evidence>
<sequence length="316" mass="35690">MNTSFGFDLKSLEVFVQIVDTGSMTRAGQRLGMSQSSVSQALAGLETSLRVELLDRSVRPMELSGAGRYFYDRARSLLQEARLTSQEMRKADYNMLRHVRLAMVDSIISAVGKSLVDVVRQRTQSWSMITGQSHLHAHMLVSRQADIIISDDPVDTYDELLRHPILREPFVLAVPNDYEGSSDLAEVIRAYDFIRYSATSLIAQDIERYLRRNQFEPAQRLQLDNSFAVVSAVSSGIGCTITSPLCLFQSGIRQHGVKLLPLPEPFYRNITLVARQHELGDLPGMIAGDCRRILDNSFRSEITDEYEWLRNEIETG</sequence>
<dbReference type="SUPFAM" id="SSF46785">
    <property type="entry name" value="Winged helix' DNA-binding domain"/>
    <property type="match status" value="1"/>
</dbReference>
<evidence type="ECO:0000313" key="6">
    <source>
        <dbReference type="EMBL" id="MBB1489609.1"/>
    </source>
</evidence>
<dbReference type="Gene3D" id="1.10.10.10">
    <property type="entry name" value="Winged helix-like DNA-binding domain superfamily/Winged helix DNA-binding domain"/>
    <property type="match status" value="1"/>
</dbReference>